<reference evidence="6 7" key="1">
    <citation type="submission" date="2018-04" db="EMBL/GenBank/DDBJ databases">
        <title>Genomic Encyclopedia of Type Strains, Phase III (KMG-III): the genomes of soil and plant-associated and newly described type strains.</title>
        <authorList>
            <person name="Whitman W."/>
        </authorList>
    </citation>
    <scope>NUCLEOTIDE SEQUENCE [LARGE SCALE GENOMIC DNA]</scope>
    <source>
        <strain evidence="6 7">MA101b</strain>
    </source>
</reference>
<dbReference type="InterPro" id="IPR051598">
    <property type="entry name" value="TSUP/Inactive_protease-like"/>
</dbReference>
<feature type="transmembrane region" description="Helical" evidence="5">
    <location>
        <begin position="151"/>
        <end position="184"/>
    </location>
</feature>
<evidence type="ECO:0000313" key="7">
    <source>
        <dbReference type="Proteomes" id="UP000244189"/>
    </source>
</evidence>
<gene>
    <name evidence="6" type="ORF">C8J26_1888</name>
</gene>
<evidence type="ECO:0000256" key="1">
    <source>
        <dbReference type="ARBA" id="ARBA00004141"/>
    </source>
</evidence>
<feature type="transmembrane region" description="Helical" evidence="5">
    <location>
        <begin position="247"/>
        <end position="264"/>
    </location>
</feature>
<evidence type="ECO:0000256" key="3">
    <source>
        <dbReference type="ARBA" id="ARBA00022989"/>
    </source>
</evidence>
<protein>
    <recommendedName>
        <fullName evidence="5">Probable membrane transporter protein</fullName>
    </recommendedName>
</protein>
<dbReference type="PANTHER" id="PTHR43701:SF2">
    <property type="entry name" value="MEMBRANE TRANSPORTER PROTEIN YJNA-RELATED"/>
    <property type="match status" value="1"/>
</dbReference>
<comment type="caution">
    <text evidence="6">The sequence shown here is derived from an EMBL/GenBank/DDBJ whole genome shotgun (WGS) entry which is preliminary data.</text>
</comment>
<feature type="transmembrane region" description="Helical" evidence="5">
    <location>
        <begin position="80"/>
        <end position="99"/>
    </location>
</feature>
<feature type="transmembrane region" description="Helical" evidence="5">
    <location>
        <begin position="221"/>
        <end position="241"/>
    </location>
</feature>
<keyword evidence="5" id="KW-1003">Cell membrane</keyword>
<keyword evidence="7" id="KW-1185">Reference proteome</keyword>
<feature type="transmembrane region" description="Helical" evidence="5">
    <location>
        <begin position="111"/>
        <end position="130"/>
    </location>
</feature>
<dbReference type="PANTHER" id="PTHR43701">
    <property type="entry name" value="MEMBRANE TRANSPORTER PROTEIN MJ0441-RELATED"/>
    <property type="match status" value="1"/>
</dbReference>
<dbReference type="Proteomes" id="UP000244189">
    <property type="component" value="Unassembled WGS sequence"/>
</dbReference>
<dbReference type="EMBL" id="QAOG01000003">
    <property type="protein sequence ID" value="PTQ60178.1"/>
    <property type="molecule type" value="Genomic_DNA"/>
</dbReference>
<keyword evidence="4 5" id="KW-0472">Membrane</keyword>
<feature type="transmembrane region" description="Helical" evidence="5">
    <location>
        <begin position="196"/>
        <end position="214"/>
    </location>
</feature>
<accession>A0A2T5GLN9</accession>
<keyword evidence="2 5" id="KW-0812">Transmembrane</keyword>
<comment type="subcellular location">
    <subcellularLocation>
        <location evidence="5">Cell membrane</location>
        <topology evidence="5">Multi-pass membrane protein</topology>
    </subcellularLocation>
    <subcellularLocation>
        <location evidence="1">Membrane</location>
        <topology evidence="1">Multi-pass membrane protein</topology>
    </subcellularLocation>
</comment>
<dbReference type="InterPro" id="IPR002781">
    <property type="entry name" value="TM_pro_TauE-like"/>
</dbReference>
<organism evidence="6 7">
    <name type="scientific">Sphingomonas aurantiaca</name>
    <dbReference type="NCBI Taxonomy" id="185949"/>
    <lineage>
        <taxon>Bacteria</taxon>
        <taxon>Pseudomonadati</taxon>
        <taxon>Pseudomonadota</taxon>
        <taxon>Alphaproteobacteria</taxon>
        <taxon>Sphingomonadales</taxon>
        <taxon>Sphingomonadaceae</taxon>
        <taxon>Sphingomonas</taxon>
    </lineage>
</organism>
<evidence type="ECO:0000256" key="5">
    <source>
        <dbReference type="RuleBase" id="RU363041"/>
    </source>
</evidence>
<evidence type="ECO:0000256" key="4">
    <source>
        <dbReference type="ARBA" id="ARBA00023136"/>
    </source>
</evidence>
<evidence type="ECO:0000313" key="6">
    <source>
        <dbReference type="EMBL" id="PTQ60178.1"/>
    </source>
</evidence>
<name>A0A2T5GLN9_9SPHN</name>
<feature type="transmembrane region" description="Helical" evidence="5">
    <location>
        <begin position="39"/>
        <end position="59"/>
    </location>
</feature>
<proteinExistence type="inferred from homology"/>
<dbReference type="AlphaFoldDB" id="A0A2T5GLN9"/>
<comment type="similarity">
    <text evidence="5">Belongs to the 4-toluene sulfonate uptake permease (TSUP) (TC 2.A.102) family.</text>
</comment>
<dbReference type="Pfam" id="PF01925">
    <property type="entry name" value="TauE"/>
    <property type="match status" value="1"/>
</dbReference>
<feature type="transmembrane region" description="Helical" evidence="5">
    <location>
        <begin position="12"/>
        <end position="33"/>
    </location>
</feature>
<dbReference type="GO" id="GO:0005886">
    <property type="term" value="C:plasma membrane"/>
    <property type="evidence" value="ECO:0007669"/>
    <property type="project" value="UniProtKB-SubCell"/>
</dbReference>
<evidence type="ECO:0000256" key="2">
    <source>
        <dbReference type="ARBA" id="ARBA00022692"/>
    </source>
</evidence>
<sequence>MALANRLVDINLLYSVAGVLVGLIVGLTGVGGGSLMTPLLVLVFGFHPATAVGTDLLYASATKTVGTTVHGWRGTVDWRVVRRLATGSVPAAIATLLVLNHLGEKSSDTGHAITVVLGVTLILSAVATFLRGRIVAWLTPRVGTVRGERQAMLTVLLGAVLGVLVSLTSVGAGALGMTALLILYPKLPINRLVGSDIAHAVPLTLLGGIGHWILGSVDVDLLVSLLIGSIPGIVVGSLIATRVSDRVLVPVLATVLAIVGIRLIV</sequence>
<keyword evidence="3 5" id="KW-1133">Transmembrane helix</keyword>